<protein>
    <recommendedName>
        <fullName evidence="4">Group 4 capsule polysaccharide lipoprotein gfcB, YjbF</fullName>
    </recommendedName>
</protein>
<dbReference type="AlphaFoldDB" id="A0A2R8B907"/>
<dbReference type="RefSeq" id="WP_108826848.1">
    <property type="nucleotide sequence ID" value="NZ_OMOR01000001.1"/>
</dbReference>
<keyword evidence="3" id="KW-1185">Reference proteome</keyword>
<feature type="signal peptide" evidence="1">
    <location>
        <begin position="1"/>
        <end position="17"/>
    </location>
</feature>
<feature type="chain" id="PRO_5015310306" description="Group 4 capsule polysaccharide lipoprotein gfcB, YjbF" evidence="1">
    <location>
        <begin position="18"/>
        <end position="229"/>
    </location>
</feature>
<dbReference type="PROSITE" id="PS51257">
    <property type="entry name" value="PROKAR_LIPOPROTEIN"/>
    <property type="match status" value="1"/>
</dbReference>
<dbReference type="Gene3D" id="2.40.360.10">
    <property type="entry name" value="YmcC-like"/>
    <property type="match status" value="1"/>
</dbReference>
<evidence type="ECO:0008006" key="4">
    <source>
        <dbReference type="Google" id="ProtNLM"/>
    </source>
</evidence>
<dbReference type="InterPro" id="IPR021308">
    <property type="entry name" value="GfcB"/>
</dbReference>
<evidence type="ECO:0000313" key="2">
    <source>
        <dbReference type="EMBL" id="SPH19518.1"/>
    </source>
</evidence>
<dbReference type="EMBL" id="OMOR01000001">
    <property type="protein sequence ID" value="SPH19518.1"/>
    <property type="molecule type" value="Genomic_DNA"/>
</dbReference>
<proteinExistence type="predicted"/>
<dbReference type="Proteomes" id="UP000244880">
    <property type="component" value="Unassembled WGS sequence"/>
</dbReference>
<dbReference type="Pfam" id="PF11102">
    <property type="entry name" value="YjbF"/>
    <property type="match status" value="1"/>
</dbReference>
<dbReference type="InterPro" id="IPR023373">
    <property type="entry name" value="YmcC_sf"/>
</dbReference>
<dbReference type="OrthoDB" id="6237231at2"/>
<dbReference type="SUPFAM" id="SSF159270">
    <property type="entry name" value="YmcC-like"/>
    <property type="match status" value="1"/>
</dbReference>
<organism evidence="2 3">
    <name type="scientific">Ascidiaceihabitans donghaensis</name>
    <dbReference type="NCBI Taxonomy" id="1510460"/>
    <lineage>
        <taxon>Bacteria</taxon>
        <taxon>Pseudomonadati</taxon>
        <taxon>Pseudomonadota</taxon>
        <taxon>Alphaproteobacteria</taxon>
        <taxon>Rhodobacterales</taxon>
        <taxon>Paracoccaceae</taxon>
        <taxon>Ascidiaceihabitans</taxon>
    </lineage>
</organism>
<keyword evidence="1" id="KW-0732">Signal</keyword>
<name>A0A2R8B907_9RHOB</name>
<reference evidence="2 3" key="1">
    <citation type="submission" date="2018-03" db="EMBL/GenBank/DDBJ databases">
        <authorList>
            <person name="Keele B.F."/>
        </authorList>
    </citation>
    <scope>NUCLEOTIDE SEQUENCE [LARGE SCALE GENOMIC DNA]</scope>
    <source>
        <strain evidence="2 3">CECT 8599</strain>
    </source>
</reference>
<evidence type="ECO:0000256" key="1">
    <source>
        <dbReference type="SAM" id="SignalP"/>
    </source>
</evidence>
<accession>A0A2R8B907</accession>
<evidence type="ECO:0000313" key="3">
    <source>
        <dbReference type="Proteomes" id="UP000244880"/>
    </source>
</evidence>
<sequence>MKHLTKICAGLCLGLLAACSGGEDSSNSQTAVLKELRTVVKENRKSRKAPATKFQITRAILDLQTVGSLEVTVESTNQTAYLIPGAFRTDHLPGKIAVWRTITGENVVLREGVLISTRGLGRDLASSDASASLRAIKARGNGGGERRMQVRNDVNGAFDLLLQCETAVVGNESIDIIELRFQTLHLRETCQSTLGTVRNDYWVNHSGKVLQSRQWAGPDLGYLKIRLLK</sequence>
<gene>
    <name evidence="2" type="ORF">ASD8599_00244</name>
</gene>